<reference evidence="3 4" key="1">
    <citation type="submission" date="2017-07" db="EMBL/GenBank/DDBJ databases">
        <title>Draft whole genome sequences of clinical Proprionibacteriaceae strains.</title>
        <authorList>
            <person name="Bernier A.-M."/>
            <person name="Bernard K."/>
            <person name="Domingo M.-C."/>
        </authorList>
    </citation>
    <scope>NUCLEOTIDE SEQUENCE [LARGE SCALE GENOMIC DNA]</scope>
    <source>
        <strain evidence="3 4">NML 030167</strain>
    </source>
</reference>
<dbReference type="Proteomes" id="UP000215896">
    <property type="component" value="Unassembled WGS sequence"/>
</dbReference>
<comment type="caution">
    <text evidence="3">The sequence shown here is derived from an EMBL/GenBank/DDBJ whole genome shotgun (WGS) entry which is preliminary data.</text>
</comment>
<evidence type="ECO:0000313" key="4">
    <source>
        <dbReference type="Proteomes" id="UP000215896"/>
    </source>
</evidence>
<organism evidence="3 4">
    <name type="scientific">Enemella evansiae</name>
    <dbReference type="NCBI Taxonomy" id="2016499"/>
    <lineage>
        <taxon>Bacteria</taxon>
        <taxon>Bacillati</taxon>
        <taxon>Actinomycetota</taxon>
        <taxon>Actinomycetes</taxon>
        <taxon>Propionibacteriales</taxon>
        <taxon>Propionibacteriaceae</taxon>
        <taxon>Enemella</taxon>
    </lineage>
</organism>
<evidence type="ECO:0000313" key="3">
    <source>
        <dbReference type="EMBL" id="OYO08792.1"/>
    </source>
</evidence>
<accession>A0A255FZX3</accession>
<proteinExistence type="predicted"/>
<dbReference type="AlphaFoldDB" id="A0A255FZX3"/>
<gene>
    <name evidence="3" type="ORF">CGZ94_20025</name>
</gene>
<keyword evidence="2" id="KW-0812">Transmembrane</keyword>
<keyword evidence="4" id="KW-1185">Reference proteome</keyword>
<evidence type="ECO:0000256" key="1">
    <source>
        <dbReference type="SAM" id="MobiDB-lite"/>
    </source>
</evidence>
<feature type="transmembrane region" description="Helical" evidence="2">
    <location>
        <begin position="28"/>
        <end position="48"/>
    </location>
</feature>
<protein>
    <submittedName>
        <fullName evidence="3">Uncharacterized protein</fullName>
    </submittedName>
</protein>
<evidence type="ECO:0000256" key="2">
    <source>
        <dbReference type="SAM" id="Phobius"/>
    </source>
</evidence>
<feature type="region of interest" description="Disordered" evidence="1">
    <location>
        <begin position="53"/>
        <end position="74"/>
    </location>
</feature>
<sequence length="143" mass="15523">MWLFLIWMLASPVVLIVGAIVEPGSWLWVPGLGTAVFGGFGLLVWLLGRDRSAKPGGRRTRRQDPITLPTELPKGMTADPYAAGVTELWAGTVPPANFSGGHFENRLDGLVGAKRASNGEPTSFTAFEHVTDEGDRSWHLLVR</sequence>
<keyword evidence="2" id="KW-0472">Membrane</keyword>
<keyword evidence="2" id="KW-1133">Transmembrane helix</keyword>
<dbReference type="EMBL" id="NMVO01000018">
    <property type="protein sequence ID" value="OYO08792.1"/>
    <property type="molecule type" value="Genomic_DNA"/>
</dbReference>
<name>A0A255FZX3_9ACTN</name>